<keyword evidence="11" id="KW-0539">Nucleus</keyword>
<dbReference type="CDD" id="cd07900">
    <property type="entry name" value="Adenylation_DNA_ligase_I_Euk"/>
    <property type="match status" value="1"/>
</dbReference>
<dbReference type="InterPro" id="IPR012310">
    <property type="entry name" value="DNA_ligase_ATP-dep_cent"/>
</dbReference>
<evidence type="ECO:0000256" key="12">
    <source>
        <dbReference type="ARBA" id="ARBA00023306"/>
    </source>
</evidence>
<dbReference type="AlphaFoldDB" id="A0A4P9Y1L8"/>
<dbReference type="PROSITE" id="PS00697">
    <property type="entry name" value="DNA_LIGASE_A1"/>
    <property type="match status" value="1"/>
</dbReference>
<sequence length="631" mass="70326">MKDIPEWGQGEDVPYAALCSVFEEIEGTTKRLAIQEHLTALFLRVLERTPNALVHIVYLCINRLAPEYEGVELGIGEQILMKSVASAYGRSLADVRADVHAYGDLGRVAELSRTRQTVMWKPKPLMVRGVFEALGRISQMSGKASQTDKVSAIRKLIQACKGVEARYLTRSLEGKLRIGLAEQTVLTALGHAALRHHALSRGDAVDAEGLAGAVERIKSMYNQLPSYDVLVPALVSEGLEGAEKICRLTAGIPVKPMLAHPTKSLTEVLDRFEGTTFTCEYKYDGERAQIHYTRPSQGGKDEGRGGTHIYSRNSEDMTGRYPDVAGRIESSAPEGTESFILDAEAVAWDRVKEEILPFQVLSTRKRKDVREEDISVQVCIFAFDLLYLNGQSLLQEPLSKRQALMRETFKEAPGTFVFTQSMETRSPELIQEFLDRSIQDHCEGLMIKVSQGEEATYEPSRRSRNWLKVKKDYLSGLGDSLDLVVVGAYMGKGKRVGGYGGYLLACYDPATEEYQTICKIGTGFRDEDLRTLHSTLSANTVLTKPSYYRHGGGENQVPDVWFRPTMIWEVKAADLSISPVYQAAVGFMDETKGISLRFPRFLGIREDKRSEDASTAEMVAEMYRKQLDKSG</sequence>
<keyword evidence="9 14" id="KW-0233">DNA recombination</keyword>
<dbReference type="PROSITE" id="PS00333">
    <property type="entry name" value="DNA_LIGASE_A2"/>
    <property type="match status" value="1"/>
</dbReference>
<evidence type="ECO:0000256" key="3">
    <source>
        <dbReference type="ARBA" id="ARBA00022598"/>
    </source>
</evidence>
<dbReference type="Pfam" id="PF04679">
    <property type="entry name" value="DNA_ligase_A_C"/>
    <property type="match status" value="1"/>
</dbReference>
<comment type="similarity">
    <text evidence="2 15">Belongs to the ATP-dependent DNA ligase family.</text>
</comment>
<evidence type="ECO:0000256" key="10">
    <source>
        <dbReference type="ARBA" id="ARBA00023204"/>
    </source>
</evidence>
<dbReference type="GO" id="GO:0005634">
    <property type="term" value="C:nucleus"/>
    <property type="evidence" value="ECO:0007669"/>
    <property type="project" value="UniProtKB-SubCell"/>
</dbReference>
<dbReference type="Gene3D" id="2.40.50.140">
    <property type="entry name" value="Nucleic acid-binding proteins"/>
    <property type="match status" value="1"/>
</dbReference>
<dbReference type="PANTHER" id="PTHR45674">
    <property type="entry name" value="DNA LIGASE 1/3 FAMILY MEMBER"/>
    <property type="match status" value="1"/>
</dbReference>
<dbReference type="OrthoDB" id="206088at2759"/>
<evidence type="ECO:0000256" key="7">
    <source>
        <dbReference type="ARBA" id="ARBA00022763"/>
    </source>
</evidence>
<evidence type="ECO:0000256" key="1">
    <source>
        <dbReference type="ARBA" id="ARBA00004123"/>
    </source>
</evidence>
<evidence type="ECO:0000313" key="19">
    <source>
        <dbReference type="Proteomes" id="UP000267251"/>
    </source>
</evidence>
<dbReference type="GO" id="GO:0003910">
    <property type="term" value="F:DNA ligase (ATP) activity"/>
    <property type="evidence" value="ECO:0007669"/>
    <property type="project" value="UniProtKB-EC"/>
</dbReference>
<dbReference type="GO" id="GO:0003677">
    <property type="term" value="F:DNA binding"/>
    <property type="evidence" value="ECO:0007669"/>
    <property type="project" value="InterPro"/>
</dbReference>
<dbReference type="PROSITE" id="PS50160">
    <property type="entry name" value="DNA_LIGASE_A3"/>
    <property type="match status" value="1"/>
</dbReference>
<name>A0A4P9Y1L8_9FUNG</name>
<dbReference type="EC" id="6.5.1.1" evidence="14"/>
<dbReference type="InterPro" id="IPR050191">
    <property type="entry name" value="ATP-dep_DNA_ligase"/>
</dbReference>
<organism evidence="18 19">
    <name type="scientific">Piptocephalis cylindrospora</name>
    <dbReference type="NCBI Taxonomy" id="1907219"/>
    <lineage>
        <taxon>Eukaryota</taxon>
        <taxon>Fungi</taxon>
        <taxon>Fungi incertae sedis</taxon>
        <taxon>Zoopagomycota</taxon>
        <taxon>Zoopagomycotina</taxon>
        <taxon>Zoopagomycetes</taxon>
        <taxon>Zoopagales</taxon>
        <taxon>Piptocephalidaceae</taxon>
        <taxon>Piptocephalis</taxon>
    </lineage>
</organism>
<dbReference type="SUPFAM" id="SSF56091">
    <property type="entry name" value="DNA ligase/mRNA capping enzyme, catalytic domain"/>
    <property type="match status" value="1"/>
</dbReference>
<dbReference type="FunFam" id="2.40.50.140:FF:000062">
    <property type="entry name" value="DNA ligase"/>
    <property type="match status" value="1"/>
</dbReference>
<dbReference type="FunFam" id="1.10.3260.10:FF:000001">
    <property type="entry name" value="DNA ligase"/>
    <property type="match status" value="1"/>
</dbReference>
<evidence type="ECO:0000256" key="16">
    <source>
        <dbReference type="SAM" id="MobiDB-lite"/>
    </source>
</evidence>
<evidence type="ECO:0000256" key="14">
    <source>
        <dbReference type="RuleBase" id="RU000617"/>
    </source>
</evidence>
<comment type="catalytic activity">
    <reaction evidence="13 14">
        <text>ATP + (deoxyribonucleotide)n-3'-hydroxyl + 5'-phospho-(deoxyribonucleotide)m = (deoxyribonucleotide)n+m + AMP + diphosphate.</text>
        <dbReference type="EC" id="6.5.1.1"/>
    </reaction>
</comment>
<keyword evidence="19" id="KW-1185">Reference proteome</keyword>
<keyword evidence="12" id="KW-0131">Cell cycle</keyword>
<dbReference type="Gene3D" id="3.30.1490.70">
    <property type="match status" value="1"/>
</dbReference>
<dbReference type="NCBIfam" id="TIGR00574">
    <property type="entry name" value="dnl1"/>
    <property type="match status" value="1"/>
</dbReference>
<keyword evidence="7 14" id="KW-0227">DNA damage</keyword>
<reference evidence="19" key="1">
    <citation type="journal article" date="2018" name="Nat. Microbiol.">
        <title>Leveraging single-cell genomics to expand the fungal tree of life.</title>
        <authorList>
            <person name="Ahrendt S.R."/>
            <person name="Quandt C.A."/>
            <person name="Ciobanu D."/>
            <person name="Clum A."/>
            <person name="Salamov A."/>
            <person name="Andreopoulos B."/>
            <person name="Cheng J.F."/>
            <person name="Woyke T."/>
            <person name="Pelin A."/>
            <person name="Henrissat B."/>
            <person name="Reynolds N.K."/>
            <person name="Benny G.L."/>
            <person name="Smith M.E."/>
            <person name="James T.Y."/>
            <person name="Grigoriev I.V."/>
        </authorList>
    </citation>
    <scope>NUCLEOTIDE SEQUENCE [LARGE SCALE GENOMIC DNA]</scope>
</reference>
<evidence type="ECO:0000256" key="9">
    <source>
        <dbReference type="ARBA" id="ARBA00023172"/>
    </source>
</evidence>
<dbReference type="InterPro" id="IPR000977">
    <property type="entry name" value="DNA_ligase_ATP-dep"/>
</dbReference>
<keyword evidence="3 14" id="KW-0436">Ligase</keyword>
<dbReference type="GO" id="GO:0006281">
    <property type="term" value="P:DNA repair"/>
    <property type="evidence" value="ECO:0007669"/>
    <property type="project" value="UniProtKB-KW"/>
</dbReference>
<dbReference type="GO" id="GO:1903461">
    <property type="term" value="P:Okazaki fragment processing involved in mitotic DNA replication"/>
    <property type="evidence" value="ECO:0007669"/>
    <property type="project" value="TreeGrafter"/>
</dbReference>
<dbReference type="Pfam" id="PF04675">
    <property type="entry name" value="DNA_ligase_A_N"/>
    <property type="match status" value="1"/>
</dbReference>
<dbReference type="InterPro" id="IPR036599">
    <property type="entry name" value="DNA_ligase_N_sf"/>
</dbReference>
<dbReference type="InterPro" id="IPR012308">
    <property type="entry name" value="DNA_ligase_ATP-dep_N"/>
</dbReference>
<evidence type="ECO:0000259" key="17">
    <source>
        <dbReference type="PROSITE" id="PS50160"/>
    </source>
</evidence>
<gene>
    <name evidence="18" type="ORF">BJ684DRAFT_11502</name>
</gene>
<protein>
    <recommendedName>
        <fullName evidence="14">DNA ligase</fullName>
        <ecNumber evidence="14">6.5.1.1</ecNumber>
    </recommendedName>
</protein>
<dbReference type="Proteomes" id="UP000267251">
    <property type="component" value="Unassembled WGS sequence"/>
</dbReference>
<dbReference type="CDD" id="cd07969">
    <property type="entry name" value="OBF_DNA_ligase_I"/>
    <property type="match status" value="1"/>
</dbReference>
<keyword evidence="4" id="KW-0132">Cell division</keyword>
<comment type="subcellular location">
    <subcellularLocation>
        <location evidence="1">Nucleus</location>
    </subcellularLocation>
</comment>
<dbReference type="SUPFAM" id="SSF50249">
    <property type="entry name" value="Nucleic acid-binding proteins"/>
    <property type="match status" value="1"/>
</dbReference>
<keyword evidence="6 14" id="KW-0547">Nucleotide-binding</keyword>
<evidence type="ECO:0000256" key="4">
    <source>
        <dbReference type="ARBA" id="ARBA00022618"/>
    </source>
</evidence>
<dbReference type="GO" id="GO:0051301">
    <property type="term" value="P:cell division"/>
    <property type="evidence" value="ECO:0007669"/>
    <property type="project" value="UniProtKB-KW"/>
</dbReference>
<feature type="region of interest" description="Disordered" evidence="16">
    <location>
        <begin position="293"/>
        <end position="317"/>
    </location>
</feature>
<dbReference type="InterPro" id="IPR012340">
    <property type="entry name" value="NA-bd_OB-fold"/>
</dbReference>
<dbReference type="EMBL" id="KZ988338">
    <property type="protein sequence ID" value="RKP12422.1"/>
    <property type="molecule type" value="Genomic_DNA"/>
</dbReference>
<evidence type="ECO:0000256" key="11">
    <source>
        <dbReference type="ARBA" id="ARBA00023242"/>
    </source>
</evidence>
<dbReference type="SUPFAM" id="SSF117018">
    <property type="entry name" value="ATP-dependent DNA ligase DNA-binding domain"/>
    <property type="match status" value="1"/>
</dbReference>
<dbReference type="Pfam" id="PF01068">
    <property type="entry name" value="DNA_ligase_A_M"/>
    <property type="match status" value="1"/>
</dbReference>
<dbReference type="InterPro" id="IPR012309">
    <property type="entry name" value="DNA_ligase_ATP-dep_C"/>
</dbReference>
<dbReference type="Gene3D" id="1.10.3260.10">
    <property type="entry name" value="DNA ligase, ATP-dependent, N-terminal domain"/>
    <property type="match status" value="1"/>
</dbReference>
<proteinExistence type="inferred from homology"/>
<feature type="domain" description="ATP-dependent DNA ligase family profile" evidence="17">
    <location>
        <begin position="371"/>
        <end position="508"/>
    </location>
</feature>
<keyword evidence="10 14" id="KW-0234">DNA repair</keyword>
<keyword evidence="8 14" id="KW-0067">ATP-binding</keyword>
<dbReference type="GO" id="GO:0005524">
    <property type="term" value="F:ATP binding"/>
    <property type="evidence" value="ECO:0007669"/>
    <property type="project" value="UniProtKB-KW"/>
</dbReference>
<evidence type="ECO:0000256" key="5">
    <source>
        <dbReference type="ARBA" id="ARBA00022705"/>
    </source>
</evidence>
<dbReference type="FunFam" id="3.30.470.30:FF:000002">
    <property type="entry name" value="DNA ligase"/>
    <property type="match status" value="1"/>
</dbReference>
<evidence type="ECO:0000313" key="18">
    <source>
        <dbReference type="EMBL" id="RKP12422.1"/>
    </source>
</evidence>
<evidence type="ECO:0000256" key="2">
    <source>
        <dbReference type="ARBA" id="ARBA00007572"/>
    </source>
</evidence>
<keyword evidence="5" id="KW-0235">DNA replication</keyword>
<accession>A0A4P9Y1L8</accession>
<dbReference type="InterPro" id="IPR016059">
    <property type="entry name" value="DNA_ligase_ATP-dep_CS"/>
</dbReference>
<dbReference type="Gene3D" id="3.30.470.30">
    <property type="entry name" value="DNA ligase/mRNA capping enzyme"/>
    <property type="match status" value="1"/>
</dbReference>
<dbReference type="PANTHER" id="PTHR45674:SF4">
    <property type="entry name" value="DNA LIGASE 1"/>
    <property type="match status" value="1"/>
</dbReference>
<evidence type="ECO:0000256" key="8">
    <source>
        <dbReference type="ARBA" id="ARBA00022840"/>
    </source>
</evidence>
<dbReference type="GO" id="GO:0006310">
    <property type="term" value="P:DNA recombination"/>
    <property type="evidence" value="ECO:0007669"/>
    <property type="project" value="UniProtKB-KW"/>
</dbReference>
<dbReference type="GO" id="GO:0071897">
    <property type="term" value="P:DNA biosynthetic process"/>
    <property type="evidence" value="ECO:0007669"/>
    <property type="project" value="InterPro"/>
</dbReference>
<evidence type="ECO:0000256" key="6">
    <source>
        <dbReference type="ARBA" id="ARBA00022741"/>
    </source>
</evidence>
<dbReference type="GO" id="GO:0005739">
    <property type="term" value="C:mitochondrion"/>
    <property type="evidence" value="ECO:0007669"/>
    <property type="project" value="TreeGrafter"/>
</dbReference>
<evidence type="ECO:0000256" key="13">
    <source>
        <dbReference type="ARBA" id="ARBA00034003"/>
    </source>
</evidence>
<evidence type="ECO:0000256" key="15">
    <source>
        <dbReference type="RuleBase" id="RU004196"/>
    </source>
</evidence>